<evidence type="ECO:0000256" key="3">
    <source>
        <dbReference type="ARBA" id="ARBA00025745"/>
    </source>
</evidence>
<dbReference type="EMBL" id="JADGKB010000036">
    <property type="protein sequence ID" value="KAJ3257653.1"/>
    <property type="molecule type" value="Genomic_DNA"/>
</dbReference>
<comment type="function">
    <text evidence="4">Involved in 20S proteasome assembly.</text>
</comment>
<evidence type="ECO:0000313" key="7">
    <source>
        <dbReference type="Proteomes" id="UP001210925"/>
    </source>
</evidence>
<dbReference type="GO" id="GO:0005634">
    <property type="term" value="C:nucleus"/>
    <property type="evidence" value="ECO:0007669"/>
    <property type="project" value="TreeGrafter"/>
</dbReference>
<name>A0AAD5UGK9_9FUNG</name>
<dbReference type="InterPro" id="IPR019151">
    <property type="entry name" value="Proteasome_assmbl_chaperone_2"/>
</dbReference>
<dbReference type="PANTHER" id="PTHR12970">
    <property type="entry name" value="PROTEASOME ASSEMBLY CHAPERONE 2"/>
    <property type="match status" value="1"/>
</dbReference>
<evidence type="ECO:0000313" key="6">
    <source>
        <dbReference type="EMBL" id="KAJ3257653.1"/>
    </source>
</evidence>
<comment type="caution">
    <text evidence="6">The sequence shown here is derived from an EMBL/GenBank/DDBJ whole genome shotgun (WGS) entry which is preliminary data.</text>
</comment>
<reference evidence="6" key="1">
    <citation type="submission" date="2020-05" db="EMBL/GenBank/DDBJ databases">
        <title>Phylogenomic resolution of chytrid fungi.</title>
        <authorList>
            <person name="Stajich J.E."/>
            <person name="Amses K."/>
            <person name="Simmons R."/>
            <person name="Seto K."/>
            <person name="Myers J."/>
            <person name="Bonds A."/>
            <person name="Quandt C.A."/>
            <person name="Barry K."/>
            <person name="Liu P."/>
            <person name="Grigoriev I."/>
            <person name="Longcore J.E."/>
            <person name="James T.Y."/>
        </authorList>
    </citation>
    <scope>NUCLEOTIDE SEQUENCE</scope>
    <source>
        <strain evidence="6">PLAUS21</strain>
    </source>
</reference>
<protein>
    <recommendedName>
        <fullName evidence="1 4">Proteasome assembly chaperone 2</fullName>
    </recommendedName>
</protein>
<comment type="similarity">
    <text evidence="3 4">Belongs to the PSMG2 family.</text>
</comment>
<gene>
    <name evidence="5" type="ORF">HK103_004409</name>
    <name evidence="6" type="ORF">HK103_004425</name>
</gene>
<evidence type="ECO:0000256" key="2">
    <source>
        <dbReference type="ARBA" id="ARBA00023186"/>
    </source>
</evidence>
<dbReference type="PANTHER" id="PTHR12970:SF1">
    <property type="entry name" value="PROTEASOME ASSEMBLY CHAPERONE 2"/>
    <property type="match status" value="1"/>
</dbReference>
<comment type="subunit">
    <text evidence="4">Component of the 20S proteasome chaperone.</text>
</comment>
<dbReference type="AlphaFoldDB" id="A0AAD5UGK9"/>
<dbReference type="GO" id="GO:0043248">
    <property type="term" value="P:proteasome assembly"/>
    <property type="evidence" value="ECO:0007669"/>
    <property type="project" value="TreeGrafter"/>
</dbReference>
<organism evidence="6 7">
    <name type="scientific">Boothiomyces macroporosus</name>
    <dbReference type="NCBI Taxonomy" id="261099"/>
    <lineage>
        <taxon>Eukaryota</taxon>
        <taxon>Fungi</taxon>
        <taxon>Fungi incertae sedis</taxon>
        <taxon>Chytridiomycota</taxon>
        <taxon>Chytridiomycota incertae sedis</taxon>
        <taxon>Chytridiomycetes</taxon>
        <taxon>Rhizophydiales</taxon>
        <taxon>Terramycetaceae</taxon>
        <taxon>Boothiomyces</taxon>
    </lineage>
</organism>
<dbReference type="InterPro" id="IPR038389">
    <property type="entry name" value="PSMG2_sf"/>
</dbReference>
<dbReference type="PIRSF" id="PIRSF010044">
    <property type="entry name" value="UCP010044"/>
    <property type="match status" value="1"/>
</dbReference>
<dbReference type="Gene3D" id="3.40.50.10900">
    <property type="entry name" value="PAC-like subunit"/>
    <property type="match status" value="1"/>
</dbReference>
<sequence>MISLRCTNPVELKNKTLVMVKLFLNQPAPNSVAFLGQLAIDLLIHNFGFTRVGIFNSPFVEPISGSRVYSGDDDQIYTAFELYRSDQYDFLIAQIRSPVSTGFAIQFAKSFAEWVQKNEMKLFILTGFDKRRRDDEQLRSNQLYYHSTELSLTQYGVNEIIKELDGSDYASRLPFGAGVSRFIIHELGHKNYTVLGYFTEEGDNLDPALQLVEVTGKAFNLSFPKQLKYPASWAALYGPQIDFKELF</sequence>
<keyword evidence="2 4" id="KW-0143">Chaperone</keyword>
<keyword evidence="7" id="KW-1185">Reference proteome</keyword>
<dbReference type="Proteomes" id="UP001210925">
    <property type="component" value="Unassembled WGS sequence"/>
</dbReference>
<evidence type="ECO:0000256" key="4">
    <source>
        <dbReference type="PIRNR" id="PIRNR010044"/>
    </source>
</evidence>
<evidence type="ECO:0000256" key="1">
    <source>
        <dbReference type="ARBA" id="ARBA00019186"/>
    </source>
</evidence>
<dbReference type="InterPro" id="IPR016562">
    <property type="entry name" value="Proteasome_assmbl_chp_2_euk"/>
</dbReference>
<proteinExistence type="inferred from homology"/>
<accession>A0AAD5UGK9</accession>
<dbReference type="GO" id="GO:0005829">
    <property type="term" value="C:cytosol"/>
    <property type="evidence" value="ECO:0007669"/>
    <property type="project" value="TreeGrafter"/>
</dbReference>
<dbReference type="Pfam" id="PF09754">
    <property type="entry name" value="PAC2"/>
    <property type="match status" value="1"/>
</dbReference>
<evidence type="ECO:0000313" key="5">
    <source>
        <dbReference type="EMBL" id="KAJ3257637.1"/>
    </source>
</evidence>
<dbReference type="EMBL" id="JADGKB010000036">
    <property type="protein sequence ID" value="KAJ3257637.1"/>
    <property type="molecule type" value="Genomic_DNA"/>
</dbReference>